<evidence type="ECO:0000256" key="5">
    <source>
        <dbReference type="ARBA" id="ARBA00023004"/>
    </source>
</evidence>
<name>A0A437MBA5_9SPHN</name>
<dbReference type="PRINTS" id="PR00604">
    <property type="entry name" value="CYTCHRMECIAB"/>
</dbReference>
<dbReference type="AlphaFoldDB" id="A0A437MBA5"/>
<keyword evidence="10" id="KW-1185">Reference proteome</keyword>
<feature type="domain" description="Cytochrome c" evidence="8">
    <location>
        <begin position="23"/>
        <end position="123"/>
    </location>
</feature>
<dbReference type="Proteomes" id="UP000282971">
    <property type="component" value="Unassembled WGS sequence"/>
</dbReference>
<evidence type="ECO:0000256" key="2">
    <source>
        <dbReference type="ARBA" id="ARBA00022617"/>
    </source>
</evidence>
<dbReference type="InterPro" id="IPR002327">
    <property type="entry name" value="Cyt_c_1A/1B"/>
</dbReference>
<dbReference type="PANTHER" id="PTHR11961">
    <property type="entry name" value="CYTOCHROME C"/>
    <property type="match status" value="1"/>
</dbReference>
<evidence type="ECO:0000256" key="7">
    <source>
        <dbReference type="SAM" id="SignalP"/>
    </source>
</evidence>
<sequence length="123" mass="12711">MRNRLISAVFAAAILAPVAPAAAAPLPKPPIFGVCAACHKVDKGAPNGIGPNLFGIGGETAGAVPGFAFSPAMKKSGIKWTRANLIKFIQSPQATIPGTRMPFMGLKNPQSAEQVADYILSLK</sequence>
<dbReference type="SUPFAM" id="SSF46626">
    <property type="entry name" value="Cytochrome c"/>
    <property type="match status" value="1"/>
</dbReference>
<dbReference type="OrthoDB" id="9805828at2"/>
<keyword evidence="1" id="KW-0813">Transport</keyword>
<gene>
    <name evidence="9" type="ORF">EOD43_14305</name>
</gene>
<keyword evidence="2 6" id="KW-0349">Heme</keyword>
<protein>
    <submittedName>
        <fullName evidence="9">C-type cytochrome</fullName>
    </submittedName>
</protein>
<proteinExistence type="predicted"/>
<evidence type="ECO:0000313" key="10">
    <source>
        <dbReference type="Proteomes" id="UP000282971"/>
    </source>
</evidence>
<keyword evidence="5 6" id="KW-0408">Iron</keyword>
<dbReference type="EMBL" id="SACN01000001">
    <property type="protein sequence ID" value="RVT94927.1"/>
    <property type="molecule type" value="Genomic_DNA"/>
</dbReference>
<dbReference type="GO" id="GO:0009055">
    <property type="term" value="F:electron transfer activity"/>
    <property type="evidence" value="ECO:0007669"/>
    <property type="project" value="InterPro"/>
</dbReference>
<dbReference type="Pfam" id="PF00034">
    <property type="entry name" value="Cytochrom_C"/>
    <property type="match status" value="1"/>
</dbReference>
<accession>A0A437MBA5</accession>
<dbReference type="GO" id="GO:0046872">
    <property type="term" value="F:metal ion binding"/>
    <property type="evidence" value="ECO:0007669"/>
    <property type="project" value="UniProtKB-KW"/>
</dbReference>
<dbReference type="GO" id="GO:0020037">
    <property type="term" value="F:heme binding"/>
    <property type="evidence" value="ECO:0007669"/>
    <property type="project" value="InterPro"/>
</dbReference>
<reference evidence="9 10" key="1">
    <citation type="submission" date="2019-01" db="EMBL/GenBank/DDBJ databases">
        <authorList>
            <person name="Chen W.-M."/>
        </authorList>
    </citation>
    <scope>NUCLEOTIDE SEQUENCE [LARGE SCALE GENOMIC DNA]</scope>
    <source>
        <strain evidence="9 10">CCP-7</strain>
    </source>
</reference>
<dbReference type="InterPro" id="IPR009056">
    <property type="entry name" value="Cyt_c-like_dom"/>
</dbReference>
<evidence type="ECO:0000256" key="6">
    <source>
        <dbReference type="PROSITE-ProRule" id="PRU00433"/>
    </source>
</evidence>
<keyword evidence="4" id="KW-0249">Electron transport</keyword>
<dbReference type="InterPro" id="IPR036909">
    <property type="entry name" value="Cyt_c-like_dom_sf"/>
</dbReference>
<dbReference type="Gene3D" id="1.10.760.10">
    <property type="entry name" value="Cytochrome c-like domain"/>
    <property type="match status" value="1"/>
</dbReference>
<comment type="caution">
    <text evidence="9">The sequence shown here is derived from an EMBL/GenBank/DDBJ whole genome shotgun (WGS) entry which is preliminary data.</text>
</comment>
<dbReference type="RefSeq" id="WP_127744503.1">
    <property type="nucleotide sequence ID" value="NZ_SACN01000001.1"/>
</dbReference>
<organism evidence="9 10">
    <name type="scientific">Sphingomonas crocodyli</name>
    <dbReference type="NCBI Taxonomy" id="1979270"/>
    <lineage>
        <taxon>Bacteria</taxon>
        <taxon>Pseudomonadati</taxon>
        <taxon>Pseudomonadota</taxon>
        <taxon>Alphaproteobacteria</taxon>
        <taxon>Sphingomonadales</taxon>
        <taxon>Sphingomonadaceae</taxon>
        <taxon>Sphingomonas</taxon>
    </lineage>
</organism>
<dbReference type="PROSITE" id="PS51007">
    <property type="entry name" value="CYTC"/>
    <property type="match status" value="1"/>
</dbReference>
<evidence type="ECO:0000259" key="8">
    <source>
        <dbReference type="PROSITE" id="PS51007"/>
    </source>
</evidence>
<evidence type="ECO:0000256" key="4">
    <source>
        <dbReference type="ARBA" id="ARBA00022982"/>
    </source>
</evidence>
<feature type="chain" id="PRO_5019184340" evidence="7">
    <location>
        <begin position="24"/>
        <end position="123"/>
    </location>
</feature>
<keyword evidence="7" id="KW-0732">Signal</keyword>
<evidence type="ECO:0000313" key="9">
    <source>
        <dbReference type="EMBL" id="RVT94927.1"/>
    </source>
</evidence>
<feature type="signal peptide" evidence="7">
    <location>
        <begin position="1"/>
        <end position="23"/>
    </location>
</feature>
<evidence type="ECO:0000256" key="3">
    <source>
        <dbReference type="ARBA" id="ARBA00022723"/>
    </source>
</evidence>
<evidence type="ECO:0000256" key="1">
    <source>
        <dbReference type="ARBA" id="ARBA00022448"/>
    </source>
</evidence>
<keyword evidence="3 6" id="KW-0479">Metal-binding</keyword>